<dbReference type="OrthoDB" id="5079845at2"/>
<name>A0A3P5XY71_9MICC</name>
<keyword evidence="1" id="KW-0472">Membrane</keyword>
<evidence type="ECO:0000256" key="1">
    <source>
        <dbReference type="SAM" id="Phobius"/>
    </source>
</evidence>
<protein>
    <recommendedName>
        <fullName evidence="4">DUF4381 domain-containing protein</fullName>
    </recommendedName>
</protein>
<feature type="transmembrane region" description="Helical" evidence="1">
    <location>
        <begin position="16"/>
        <end position="37"/>
    </location>
</feature>
<accession>A0A3P5XY71</accession>
<evidence type="ECO:0008006" key="4">
    <source>
        <dbReference type="Google" id="ProtNLM"/>
    </source>
</evidence>
<dbReference type="AlphaFoldDB" id="A0A3P5XY71"/>
<dbReference type="Proteomes" id="UP000280861">
    <property type="component" value="Unassembled WGS sequence"/>
</dbReference>
<dbReference type="RefSeq" id="WP_124093297.1">
    <property type="nucleotide sequence ID" value="NZ_CBCRYA010000026.1"/>
</dbReference>
<keyword evidence="1" id="KW-0812">Transmembrane</keyword>
<gene>
    <name evidence="2" type="ORF">PSET11_03221</name>
</gene>
<dbReference type="EMBL" id="UXAU01000042">
    <property type="protein sequence ID" value="VDC33093.1"/>
    <property type="molecule type" value="Genomic_DNA"/>
</dbReference>
<keyword evidence="1" id="KW-1133">Transmembrane helix</keyword>
<sequence length="154" mass="16553">MGAEPEFYGPLGYNPWWLWSGMVLMVLCVAWVVGVLVRTRRRPVRPDTMPRPAQTAALVQDYLARIQAVESAAGAGTISQRAAHQELSLLVRGFFRDATGQDATRMTLAELGAQNLPAAAHAITALYPGEFGHEPLPTVTASAAAARAAVQAWN</sequence>
<proteinExistence type="predicted"/>
<organism evidence="2 3">
    <name type="scientific">Arthrobacter ulcerisalmonis</name>
    <dbReference type="NCBI Taxonomy" id="2483813"/>
    <lineage>
        <taxon>Bacteria</taxon>
        <taxon>Bacillati</taxon>
        <taxon>Actinomycetota</taxon>
        <taxon>Actinomycetes</taxon>
        <taxon>Micrococcales</taxon>
        <taxon>Micrococcaceae</taxon>
        <taxon>Arthrobacter</taxon>
    </lineage>
</organism>
<reference evidence="2 3" key="1">
    <citation type="submission" date="2018-11" db="EMBL/GenBank/DDBJ databases">
        <authorList>
            <person name="Criscuolo A."/>
        </authorList>
    </citation>
    <scope>NUCLEOTIDE SEQUENCE [LARGE SCALE GENOMIC DNA]</scope>
    <source>
        <strain evidence="2">AT11b</strain>
    </source>
</reference>
<evidence type="ECO:0000313" key="3">
    <source>
        <dbReference type="Proteomes" id="UP000280861"/>
    </source>
</evidence>
<evidence type="ECO:0000313" key="2">
    <source>
        <dbReference type="EMBL" id="VDC33093.1"/>
    </source>
</evidence>
<keyword evidence="3" id="KW-1185">Reference proteome</keyword>